<reference evidence="2 3" key="1">
    <citation type="submission" date="2019-10" db="EMBL/GenBank/DDBJ databases">
        <title>Gracilibacillus salitolerans sp. nov., a moderate halophile isolated from a saline soil in northwest China.</title>
        <authorList>
            <person name="Gan L."/>
        </authorList>
    </citation>
    <scope>NUCLEOTIDE SEQUENCE [LARGE SCALE GENOMIC DNA]</scope>
    <source>
        <strain evidence="2 3">TP2-8</strain>
    </source>
</reference>
<dbReference type="EMBL" id="WJEE01000012">
    <property type="protein sequence ID" value="MRI66163.1"/>
    <property type="molecule type" value="Genomic_DNA"/>
</dbReference>
<dbReference type="RefSeq" id="WP_163578525.1">
    <property type="nucleotide sequence ID" value="NZ_JBHUMW010000094.1"/>
</dbReference>
<sequence>MCLVEFGQWLRNKREEKGWTQLQLAKESGVPQTTISGWETGKITNFRVDERLAMIAHVFSMRVCELPLEPKPDTIKVNEFTTTKHLETSSEKELAVG</sequence>
<name>A0A6N7QVM9_9BACI</name>
<dbReference type="Gene3D" id="1.10.260.40">
    <property type="entry name" value="lambda repressor-like DNA-binding domains"/>
    <property type="match status" value="1"/>
</dbReference>
<feature type="domain" description="HTH cro/C1-type" evidence="1">
    <location>
        <begin position="10"/>
        <end position="66"/>
    </location>
</feature>
<gene>
    <name evidence="2" type="ORF">GH885_07365</name>
</gene>
<dbReference type="Proteomes" id="UP000435187">
    <property type="component" value="Unassembled WGS sequence"/>
</dbReference>
<dbReference type="InterPro" id="IPR001387">
    <property type="entry name" value="Cro/C1-type_HTH"/>
</dbReference>
<evidence type="ECO:0000313" key="3">
    <source>
        <dbReference type="Proteomes" id="UP000435187"/>
    </source>
</evidence>
<dbReference type="AlphaFoldDB" id="A0A6N7QVM9"/>
<accession>A0A6N7QVM9</accession>
<comment type="caution">
    <text evidence="2">The sequence shown here is derived from an EMBL/GenBank/DDBJ whole genome shotgun (WGS) entry which is preliminary data.</text>
</comment>
<dbReference type="SMART" id="SM00530">
    <property type="entry name" value="HTH_XRE"/>
    <property type="match status" value="1"/>
</dbReference>
<keyword evidence="3" id="KW-1185">Reference proteome</keyword>
<evidence type="ECO:0000313" key="2">
    <source>
        <dbReference type="EMBL" id="MRI66163.1"/>
    </source>
</evidence>
<dbReference type="CDD" id="cd00093">
    <property type="entry name" value="HTH_XRE"/>
    <property type="match status" value="1"/>
</dbReference>
<dbReference type="Pfam" id="PF01381">
    <property type="entry name" value="HTH_3"/>
    <property type="match status" value="1"/>
</dbReference>
<proteinExistence type="predicted"/>
<dbReference type="InterPro" id="IPR010982">
    <property type="entry name" value="Lambda_DNA-bd_dom_sf"/>
</dbReference>
<dbReference type="SUPFAM" id="SSF47413">
    <property type="entry name" value="lambda repressor-like DNA-binding domains"/>
    <property type="match status" value="1"/>
</dbReference>
<organism evidence="2 3">
    <name type="scientific">Gracilibacillus thailandensis</name>
    <dbReference type="NCBI Taxonomy" id="563735"/>
    <lineage>
        <taxon>Bacteria</taxon>
        <taxon>Bacillati</taxon>
        <taxon>Bacillota</taxon>
        <taxon>Bacilli</taxon>
        <taxon>Bacillales</taxon>
        <taxon>Bacillaceae</taxon>
        <taxon>Gracilibacillus</taxon>
    </lineage>
</organism>
<dbReference type="PROSITE" id="PS50943">
    <property type="entry name" value="HTH_CROC1"/>
    <property type="match status" value="1"/>
</dbReference>
<protein>
    <submittedName>
        <fullName evidence="2">Helix-turn-helix domain-containing protein</fullName>
    </submittedName>
</protein>
<dbReference type="GO" id="GO:0003677">
    <property type="term" value="F:DNA binding"/>
    <property type="evidence" value="ECO:0007669"/>
    <property type="project" value="InterPro"/>
</dbReference>
<evidence type="ECO:0000259" key="1">
    <source>
        <dbReference type="PROSITE" id="PS50943"/>
    </source>
</evidence>